<feature type="compositionally biased region" description="Polar residues" evidence="1">
    <location>
        <begin position="87"/>
        <end position="105"/>
    </location>
</feature>
<dbReference type="Pfam" id="PF20149">
    <property type="entry name" value="DUF6532"/>
    <property type="match status" value="1"/>
</dbReference>
<organism evidence="3 4">
    <name type="scientific">Laccaria amethystina LaAM-08-1</name>
    <dbReference type="NCBI Taxonomy" id="1095629"/>
    <lineage>
        <taxon>Eukaryota</taxon>
        <taxon>Fungi</taxon>
        <taxon>Dikarya</taxon>
        <taxon>Basidiomycota</taxon>
        <taxon>Agaricomycotina</taxon>
        <taxon>Agaricomycetes</taxon>
        <taxon>Agaricomycetidae</taxon>
        <taxon>Agaricales</taxon>
        <taxon>Agaricineae</taxon>
        <taxon>Hydnangiaceae</taxon>
        <taxon>Laccaria</taxon>
    </lineage>
</organism>
<feature type="compositionally biased region" description="Polar residues" evidence="1">
    <location>
        <begin position="1"/>
        <end position="21"/>
    </location>
</feature>
<proteinExistence type="predicted"/>
<feature type="compositionally biased region" description="Basic and acidic residues" evidence="1">
    <location>
        <begin position="54"/>
        <end position="63"/>
    </location>
</feature>
<keyword evidence="4" id="KW-1185">Reference proteome</keyword>
<dbReference type="AlphaFoldDB" id="A0A0C9WQE0"/>
<feature type="region of interest" description="Disordered" evidence="1">
    <location>
        <begin position="260"/>
        <end position="295"/>
    </location>
</feature>
<feature type="region of interest" description="Disordered" evidence="1">
    <location>
        <begin position="80"/>
        <end position="105"/>
    </location>
</feature>
<evidence type="ECO:0000259" key="2">
    <source>
        <dbReference type="Pfam" id="PF20149"/>
    </source>
</evidence>
<reference evidence="4" key="2">
    <citation type="submission" date="2015-01" db="EMBL/GenBank/DDBJ databases">
        <title>Evolutionary Origins and Diversification of the Mycorrhizal Mutualists.</title>
        <authorList>
            <consortium name="DOE Joint Genome Institute"/>
            <consortium name="Mycorrhizal Genomics Consortium"/>
            <person name="Kohler A."/>
            <person name="Kuo A."/>
            <person name="Nagy L.G."/>
            <person name="Floudas D."/>
            <person name="Copeland A."/>
            <person name="Barry K.W."/>
            <person name="Cichocki N."/>
            <person name="Veneault-Fourrey C."/>
            <person name="LaButti K."/>
            <person name="Lindquist E.A."/>
            <person name="Lipzen A."/>
            <person name="Lundell T."/>
            <person name="Morin E."/>
            <person name="Murat C."/>
            <person name="Riley R."/>
            <person name="Ohm R."/>
            <person name="Sun H."/>
            <person name="Tunlid A."/>
            <person name="Henrissat B."/>
            <person name="Grigoriev I.V."/>
            <person name="Hibbett D.S."/>
            <person name="Martin F."/>
        </authorList>
    </citation>
    <scope>NUCLEOTIDE SEQUENCE [LARGE SCALE GENOMIC DNA]</scope>
    <source>
        <strain evidence="4">LaAM-08-1</strain>
    </source>
</reference>
<feature type="compositionally biased region" description="Basic residues" evidence="1">
    <location>
        <begin position="354"/>
        <end position="366"/>
    </location>
</feature>
<protein>
    <recommendedName>
        <fullName evidence="2">DUF6532 domain-containing protein</fullName>
    </recommendedName>
</protein>
<feature type="domain" description="DUF6532" evidence="2">
    <location>
        <begin position="414"/>
        <end position="624"/>
    </location>
</feature>
<dbReference type="OrthoDB" id="3064017at2759"/>
<evidence type="ECO:0000256" key="1">
    <source>
        <dbReference type="SAM" id="MobiDB-lite"/>
    </source>
</evidence>
<evidence type="ECO:0000313" key="4">
    <source>
        <dbReference type="Proteomes" id="UP000054477"/>
    </source>
</evidence>
<feature type="region of interest" description="Disordered" evidence="1">
    <location>
        <begin position="1"/>
        <end position="64"/>
    </location>
</feature>
<reference evidence="3 4" key="1">
    <citation type="submission" date="2014-04" db="EMBL/GenBank/DDBJ databases">
        <authorList>
            <consortium name="DOE Joint Genome Institute"/>
            <person name="Kuo A."/>
            <person name="Kohler A."/>
            <person name="Nagy L.G."/>
            <person name="Floudas D."/>
            <person name="Copeland A."/>
            <person name="Barry K.W."/>
            <person name="Cichocki N."/>
            <person name="Veneault-Fourrey C."/>
            <person name="LaButti K."/>
            <person name="Lindquist E.A."/>
            <person name="Lipzen A."/>
            <person name="Lundell T."/>
            <person name="Morin E."/>
            <person name="Murat C."/>
            <person name="Sun H."/>
            <person name="Tunlid A."/>
            <person name="Henrissat B."/>
            <person name="Grigoriev I.V."/>
            <person name="Hibbett D.S."/>
            <person name="Martin F."/>
            <person name="Nordberg H.P."/>
            <person name="Cantor M.N."/>
            <person name="Hua S.X."/>
        </authorList>
    </citation>
    <scope>NUCLEOTIDE SEQUENCE [LARGE SCALE GENOMIC DNA]</scope>
    <source>
        <strain evidence="3 4">LaAM-08-1</strain>
    </source>
</reference>
<evidence type="ECO:0000313" key="3">
    <source>
        <dbReference type="EMBL" id="KIK00455.1"/>
    </source>
</evidence>
<accession>A0A0C9WQE0</accession>
<feature type="region of interest" description="Disordered" evidence="1">
    <location>
        <begin position="354"/>
        <end position="402"/>
    </location>
</feature>
<dbReference type="InterPro" id="IPR045341">
    <property type="entry name" value="DUF6532"/>
</dbReference>
<feature type="region of interest" description="Disordered" evidence="1">
    <location>
        <begin position="308"/>
        <end position="328"/>
    </location>
</feature>
<feature type="region of interest" description="Disordered" evidence="1">
    <location>
        <begin position="138"/>
        <end position="191"/>
    </location>
</feature>
<gene>
    <name evidence="3" type="ORF">K443DRAFT_610617</name>
</gene>
<feature type="compositionally biased region" description="Basic and acidic residues" evidence="1">
    <location>
        <begin position="381"/>
        <end position="393"/>
    </location>
</feature>
<dbReference type="Proteomes" id="UP000054477">
    <property type="component" value="Unassembled WGS sequence"/>
</dbReference>
<dbReference type="EMBL" id="KN838625">
    <property type="protein sequence ID" value="KIK00455.1"/>
    <property type="molecule type" value="Genomic_DNA"/>
</dbReference>
<name>A0A0C9WQE0_9AGAR</name>
<feature type="compositionally biased region" description="Polar residues" evidence="1">
    <location>
        <begin position="154"/>
        <end position="173"/>
    </location>
</feature>
<feature type="compositionally biased region" description="Polar residues" evidence="1">
    <location>
        <begin position="272"/>
        <end position="287"/>
    </location>
</feature>
<dbReference type="HOGENOM" id="CLU_434157_0_0_1"/>
<dbReference type="STRING" id="1095629.A0A0C9WQE0"/>
<sequence length="677" mass="75996">MVTWSSLKISDHSSTPTTMSSRRGRPRKKTTPSQVVNVEHSQVSQEFITNQTQEHGRGQRPAKENNLIASYKAALKKNAETAKKAQATRQANKAAQQALSVSTSGHSEVQHVSSATLGAQSPQVPSRMSYTMQTPTHLSSLSAPVSSGAPKVQTPHQQSSSGVYAMPSTTTQQHLHRVPPSRSAPDHGLLMDELNSPLIPLSNDFSGQSIFGPRETSSALSPQTPFHLHSLRIPTGQSQAHTSHENSMAILGSREVSLTPQTPFQPRFFHTPTGQYQPLNDTDINPSQPQPLCDIDQNRSFASEDVLDEDNHPYEEPPWSQHHSDEDDDCAISVQEHEDASDLNLIARPIQLKRKAQASTRARKMAKTSTHADEESASEPDSEKEGSDQDQRGRQSRGVQQLSRTSKTILNVAYEVIKRDLTVIDPFPDRDENEGLVSKTISKQMRMAMDAWYEACGELKESRDPTVFELNRIKDRVSQFRGQLRDLARPLTAEAFGFTDIKTLNDPTAENIERIIATNRDIYATVKDKFWYMDPTNTSLKDSMYRNPIIQKLLNINWFGEGTYQRVAYFKNETELPMVTLALELTTISCTIDEWATGRRKLVKFEARMFSPRFQRCLKRLMDWKKFTASQSHDLATRLQETLLRNARASAADECGVENNEEEDEETTMALFTANQV</sequence>
<feature type="compositionally biased region" description="Polar residues" evidence="1">
    <location>
        <begin position="31"/>
        <end position="53"/>
    </location>
</feature>